<reference evidence="2 3" key="1">
    <citation type="journal article" date="2018" name="Evol. Lett.">
        <title>Horizontal gene cluster transfer increased hallucinogenic mushroom diversity.</title>
        <authorList>
            <person name="Reynolds H.T."/>
            <person name="Vijayakumar V."/>
            <person name="Gluck-Thaler E."/>
            <person name="Korotkin H.B."/>
            <person name="Matheny P.B."/>
            <person name="Slot J.C."/>
        </authorList>
    </citation>
    <scope>NUCLEOTIDE SEQUENCE [LARGE SCALE GENOMIC DNA]</scope>
    <source>
        <strain evidence="2 3">SRW20</strain>
    </source>
</reference>
<dbReference type="InParanoid" id="A0A409X6S4"/>
<evidence type="ECO:0000313" key="3">
    <source>
        <dbReference type="Proteomes" id="UP000284706"/>
    </source>
</evidence>
<feature type="compositionally biased region" description="Basic and acidic residues" evidence="1">
    <location>
        <begin position="225"/>
        <end position="235"/>
    </location>
</feature>
<sequence length="633" mass="68351">RSPSVLVWPVDLPPASQIPDYNSNLFPQKIVNSMPRDQWVTAQKHRELTSTPPHFPGGQPPALLPHPPRTKQATTPTKGVRFPFRPSLKQTKAYSWYRSLSQRRKNKRDIDPVPEEDVEGPSSAEPPVTTSTVNQSEPPSATEPPTTGGSAGLYAQPQDNSSWYQAKQPLGPPAPSVKSTDYAYNTGRRRPISEMDKMSTVSTRVSQFDLLATPEFGTQSVPNGKEGKKVKEKESYLSAIRENPLSRETTPNADRYLAGEGIPALRSSIASIPQPNFGQPSLHQQPSYATMQSQNTRRPRRPPSINPPEPDDVLPPPGLAYDRQLSNQSTAGSAFSGRQGYPDLSRKPSRISEKTTPDTSYHIDVVPPSGAVPDFVQSPPHTGVNHLSPYHVYRPSGAATSTPRVAPMQSVTSLRSQGGSRLQPPAMQSVTSLHSQGGSRLQVPGDRPPSVAPSRKKSRQSFHVVNSGPDDQVSPPPPRPSSRHSRAASASAMSPSNQYSSNPPPQLYSPRPERPASIKSSASRKPRPEAQPLQRIASQASVSPNAPSPNPPSPNAQAGPSAASGLVLEPPMHHRKSTTSLRSTYSYSKYNPDGYVDPAFWGANGPDDAPPAVVRSSRASMRAASVHSGLSYA</sequence>
<dbReference type="AlphaFoldDB" id="A0A409X6S4"/>
<feature type="compositionally biased region" description="Low complexity" evidence="1">
    <location>
        <begin position="136"/>
        <end position="148"/>
    </location>
</feature>
<dbReference type="EMBL" id="NHYE01004076">
    <property type="protein sequence ID" value="PPQ86437.1"/>
    <property type="molecule type" value="Genomic_DNA"/>
</dbReference>
<gene>
    <name evidence="2" type="ORF">CVT26_011430</name>
</gene>
<organism evidence="2 3">
    <name type="scientific">Gymnopilus dilepis</name>
    <dbReference type="NCBI Taxonomy" id="231916"/>
    <lineage>
        <taxon>Eukaryota</taxon>
        <taxon>Fungi</taxon>
        <taxon>Dikarya</taxon>
        <taxon>Basidiomycota</taxon>
        <taxon>Agaricomycotina</taxon>
        <taxon>Agaricomycetes</taxon>
        <taxon>Agaricomycetidae</taxon>
        <taxon>Agaricales</taxon>
        <taxon>Agaricineae</taxon>
        <taxon>Hymenogastraceae</taxon>
        <taxon>Gymnopilus</taxon>
    </lineage>
</organism>
<feature type="compositionally biased region" description="Polar residues" evidence="1">
    <location>
        <begin position="324"/>
        <end position="333"/>
    </location>
</feature>
<name>A0A409X6S4_9AGAR</name>
<feature type="non-terminal residue" evidence="2">
    <location>
        <position position="1"/>
    </location>
</feature>
<feature type="compositionally biased region" description="Polar residues" evidence="1">
    <location>
        <begin position="398"/>
        <end position="439"/>
    </location>
</feature>
<evidence type="ECO:0000256" key="1">
    <source>
        <dbReference type="SAM" id="MobiDB-lite"/>
    </source>
</evidence>
<feature type="region of interest" description="Disordered" evidence="1">
    <location>
        <begin position="215"/>
        <end position="586"/>
    </location>
</feature>
<feature type="region of interest" description="Disordered" evidence="1">
    <location>
        <begin position="46"/>
        <end position="200"/>
    </location>
</feature>
<feature type="compositionally biased region" description="Pro residues" evidence="1">
    <location>
        <begin position="302"/>
        <end position="318"/>
    </location>
</feature>
<feature type="compositionally biased region" description="Low complexity" evidence="1">
    <location>
        <begin position="487"/>
        <end position="501"/>
    </location>
</feature>
<proteinExistence type="predicted"/>
<feature type="compositionally biased region" description="Pro residues" evidence="1">
    <location>
        <begin position="53"/>
        <end position="67"/>
    </location>
</feature>
<feature type="compositionally biased region" description="Low complexity" evidence="1">
    <location>
        <begin position="612"/>
        <end position="626"/>
    </location>
</feature>
<protein>
    <submittedName>
        <fullName evidence="2">Uncharacterized protein</fullName>
    </submittedName>
</protein>
<keyword evidence="3" id="KW-1185">Reference proteome</keyword>
<accession>A0A409X6S4</accession>
<dbReference type="STRING" id="231916.A0A409X6S4"/>
<dbReference type="Proteomes" id="UP000284706">
    <property type="component" value="Unassembled WGS sequence"/>
</dbReference>
<comment type="caution">
    <text evidence="2">The sequence shown here is derived from an EMBL/GenBank/DDBJ whole genome shotgun (WGS) entry which is preliminary data.</text>
</comment>
<evidence type="ECO:0000313" key="2">
    <source>
        <dbReference type="EMBL" id="PPQ86437.1"/>
    </source>
</evidence>
<feature type="compositionally biased region" description="Basic and acidic residues" evidence="1">
    <location>
        <begin position="344"/>
        <end position="356"/>
    </location>
</feature>
<dbReference type="OrthoDB" id="3069722at2759"/>
<feature type="region of interest" description="Disordered" evidence="1">
    <location>
        <begin position="609"/>
        <end position="633"/>
    </location>
</feature>
<feature type="compositionally biased region" description="Polar residues" evidence="1">
    <location>
        <begin position="268"/>
        <end position="296"/>
    </location>
</feature>
<feature type="compositionally biased region" description="Low complexity" evidence="1">
    <location>
        <begin position="555"/>
        <end position="565"/>
    </location>
</feature>